<accession>A0ACA8R4E5</accession>
<dbReference type="Proteomes" id="UP000825015">
    <property type="component" value="Chromosome"/>
</dbReference>
<evidence type="ECO:0000313" key="1">
    <source>
        <dbReference type="EMBL" id="BBL62436.1"/>
    </source>
</evidence>
<sequence>MTSYKGSTVQAGVRWEYDKKTITVRMVPGGWDRVKRGYKYILYKKSWENYCPHCKKAGILYPHGAKGRKTATEGEITCKQCDNDFDGVTGYKKIYGSKLHLKKASSNSSTNAKTETTQQDKKEALTELKKDYKDKSKPKKDFKLTIPPLKGISEGKYIELKPPLVKKAKTFFIGQIDTSPIDMTLTLYDRLPDVGTEYSNGGSTKSVTSKGANSTIEKRIMLKGKELGSITDIYKWLRKDGGKGGFRYKYYLNHVKEESVYNFGPTSAKYCWENKTANCVDFAWIFYTMCRGAGIKVKIIQGKGYWKNATYRHFWNAYKGKIYDCSSSACLKYKQTRVVI</sequence>
<gene>
    <name evidence="1" type="ORF">MarbSA_14760</name>
</gene>
<organism evidence="1 2">
    <name type="scientific">Methanobrevibacter arboriphilus</name>
    <dbReference type="NCBI Taxonomy" id="39441"/>
    <lineage>
        <taxon>Archaea</taxon>
        <taxon>Methanobacteriati</taxon>
        <taxon>Methanobacteriota</taxon>
        <taxon>Methanomada group</taxon>
        <taxon>Methanobacteria</taxon>
        <taxon>Methanobacteriales</taxon>
        <taxon>Methanobacteriaceae</taxon>
        <taxon>Methanobrevibacter</taxon>
    </lineage>
</organism>
<reference evidence="1" key="1">
    <citation type="submission" date="2019-06" db="EMBL/GenBank/DDBJ databases">
        <title>Complete genome sequence of Methanobrevibacter arboriphilus strain SA.</title>
        <authorList>
            <person name="Asakawa S."/>
        </authorList>
    </citation>
    <scope>NUCLEOTIDE SEQUENCE</scope>
    <source>
        <strain evidence="1">SA</strain>
    </source>
</reference>
<evidence type="ECO:0000313" key="2">
    <source>
        <dbReference type="Proteomes" id="UP000825015"/>
    </source>
</evidence>
<proteinExistence type="predicted"/>
<protein>
    <submittedName>
        <fullName evidence="1">Uncharacterized protein</fullName>
    </submittedName>
</protein>
<keyword evidence="2" id="KW-1185">Reference proteome</keyword>
<dbReference type="EMBL" id="AP019779">
    <property type="protein sequence ID" value="BBL62436.1"/>
    <property type="molecule type" value="Genomic_DNA"/>
</dbReference>
<name>A0ACA8R4E5_METAZ</name>